<dbReference type="EMBL" id="MLIQ01000042">
    <property type="protein sequence ID" value="OHU47196.1"/>
    <property type="molecule type" value="Genomic_DNA"/>
</dbReference>
<dbReference type="RefSeq" id="WP_070947814.1">
    <property type="nucleotide sequence ID" value="NZ_MLIQ01000042.1"/>
</dbReference>
<proteinExistence type="predicted"/>
<reference evidence="1 2" key="1">
    <citation type="submission" date="2016-10" db="EMBL/GenBank/DDBJ databases">
        <title>Evaluation of Human, Veterinary and Environmental Mycobacterium chelonae Isolates by Core Genome Phylogenomic Analysis, Targeted Gene Comparison, and Anti-microbial Susceptibility Patterns: A Tale of Mistaken Identities.</title>
        <authorList>
            <person name="Fogelson S.B."/>
            <person name="Camus A.C."/>
            <person name="Lorenz W."/>
            <person name="Vasireddy R."/>
            <person name="Vasireddy S."/>
            <person name="Smith T."/>
            <person name="Brown-Elliott B.A."/>
            <person name="Wallace R.J.Jr."/>
            <person name="Hasan N.A."/>
            <person name="Reischl U."/>
            <person name="Sanchez S."/>
        </authorList>
    </citation>
    <scope>NUCLEOTIDE SEQUENCE [LARGE SCALE GENOMIC DNA]</scope>
    <source>
        <strain evidence="1 2">15515</strain>
    </source>
</reference>
<gene>
    <name evidence="1" type="ORF">BKG82_26435</name>
</gene>
<protein>
    <submittedName>
        <fullName evidence="1">Uncharacterized protein</fullName>
    </submittedName>
</protein>
<comment type="caution">
    <text evidence="1">The sequence shown here is derived from an EMBL/GenBank/DDBJ whole genome shotgun (WGS) entry which is preliminary data.</text>
</comment>
<dbReference type="AlphaFoldDB" id="A0A1S1LIG1"/>
<sequence>MYTKYPELEEILAAVNELESLDARRRAAFDMAVGTCADDGVTPSVRALVWQGKVGDLWIADPVCKLDPKDAEALINMVVINAYVVWYKHFLQLCGVPVPDVELPG</sequence>
<accession>A0A1S1LIG1</accession>
<organism evidence="1 2">
    <name type="scientific">Mycobacteroides chelonae</name>
    <name type="common">Mycobacterium chelonae</name>
    <dbReference type="NCBI Taxonomy" id="1774"/>
    <lineage>
        <taxon>Bacteria</taxon>
        <taxon>Bacillati</taxon>
        <taxon>Actinomycetota</taxon>
        <taxon>Actinomycetes</taxon>
        <taxon>Mycobacteriales</taxon>
        <taxon>Mycobacteriaceae</taxon>
        <taxon>Mycobacteroides</taxon>
    </lineage>
</organism>
<evidence type="ECO:0000313" key="2">
    <source>
        <dbReference type="Proteomes" id="UP000180043"/>
    </source>
</evidence>
<evidence type="ECO:0000313" key="1">
    <source>
        <dbReference type="EMBL" id="OHU47196.1"/>
    </source>
</evidence>
<name>A0A1S1LIG1_MYCCH</name>
<dbReference type="Proteomes" id="UP000180043">
    <property type="component" value="Unassembled WGS sequence"/>
</dbReference>